<keyword evidence="1" id="KW-0505">Motor protein</keyword>
<evidence type="ECO:0000313" key="5">
    <source>
        <dbReference type="EMBL" id="SPC75064.1"/>
    </source>
</evidence>
<organism evidence="5">
    <name type="scientific">Fagus sylvatica</name>
    <name type="common">Beechnut</name>
    <dbReference type="NCBI Taxonomy" id="28930"/>
    <lineage>
        <taxon>Eukaryota</taxon>
        <taxon>Viridiplantae</taxon>
        <taxon>Streptophyta</taxon>
        <taxon>Embryophyta</taxon>
        <taxon>Tracheophyta</taxon>
        <taxon>Spermatophyta</taxon>
        <taxon>Magnoliopsida</taxon>
        <taxon>eudicotyledons</taxon>
        <taxon>Gunneridae</taxon>
        <taxon>Pentapetalae</taxon>
        <taxon>rosids</taxon>
        <taxon>fabids</taxon>
        <taxon>Fagales</taxon>
        <taxon>Fagaceae</taxon>
        <taxon>Fagus</taxon>
    </lineage>
</organism>
<dbReference type="EMBL" id="OIVN01000143">
    <property type="protein sequence ID" value="SPC75064.1"/>
    <property type="molecule type" value="Genomic_DNA"/>
</dbReference>
<dbReference type="PROSITE" id="PS50067">
    <property type="entry name" value="KINESIN_MOTOR_2"/>
    <property type="match status" value="1"/>
</dbReference>
<dbReference type="Gene3D" id="3.40.850.10">
    <property type="entry name" value="Kinesin motor domain"/>
    <property type="match status" value="1"/>
</dbReference>
<dbReference type="SUPFAM" id="SSF47616">
    <property type="entry name" value="GST C-terminal domain-like"/>
    <property type="match status" value="1"/>
</dbReference>
<dbReference type="InterPro" id="IPR004045">
    <property type="entry name" value="Glutathione_S-Trfase_N"/>
</dbReference>
<dbReference type="Gene3D" id="1.20.1050.10">
    <property type="match status" value="2"/>
</dbReference>
<dbReference type="GO" id="GO:0004364">
    <property type="term" value="F:glutathione transferase activity"/>
    <property type="evidence" value="ECO:0007669"/>
    <property type="project" value="InterPro"/>
</dbReference>
<reference evidence="5" key="1">
    <citation type="submission" date="2018-02" db="EMBL/GenBank/DDBJ databases">
        <authorList>
            <person name="Cohen D.B."/>
            <person name="Kent A.D."/>
        </authorList>
    </citation>
    <scope>NUCLEOTIDE SEQUENCE</scope>
</reference>
<evidence type="ECO:0008006" key="6">
    <source>
        <dbReference type="Google" id="ProtNLM"/>
    </source>
</evidence>
<dbReference type="Gene3D" id="3.40.30.10">
    <property type="entry name" value="Glutaredoxin"/>
    <property type="match status" value="1"/>
</dbReference>
<dbReference type="InterPro" id="IPR036282">
    <property type="entry name" value="Glutathione-S-Trfase_C_sf"/>
</dbReference>
<feature type="domain" description="GST N-terminal" evidence="4">
    <location>
        <begin position="133"/>
        <end position="195"/>
    </location>
</feature>
<dbReference type="InterPro" id="IPR027417">
    <property type="entry name" value="P-loop_NTPase"/>
</dbReference>
<dbReference type="SUPFAM" id="SSF52540">
    <property type="entry name" value="P-loop containing nucleoside triphosphate hydrolases"/>
    <property type="match status" value="1"/>
</dbReference>
<comment type="caution">
    <text evidence="2">Lacks conserved residue(s) required for the propagation of feature annotation.</text>
</comment>
<comment type="similarity">
    <text evidence="2">Belongs to the TRAFAC class myosin-kinesin ATPase superfamily. Kinesin family.</text>
</comment>
<name>A0A2N9EKC4_FAGSY</name>
<dbReference type="AlphaFoldDB" id="A0A2N9EKC4"/>
<dbReference type="GO" id="GO:0007018">
    <property type="term" value="P:microtubule-based movement"/>
    <property type="evidence" value="ECO:0007669"/>
    <property type="project" value="InterPro"/>
</dbReference>
<dbReference type="Pfam" id="PF13417">
    <property type="entry name" value="GST_N_3"/>
    <property type="match status" value="1"/>
</dbReference>
<dbReference type="PANTHER" id="PTHR44328">
    <property type="entry name" value="GLUTATHIONE S-TRANSFERASE L1"/>
    <property type="match status" value="1"/>
</dbReference>
<dbReference type="InterPro" id="IPR001752">
    <property type="entry name" value="Kinesin_motor_dom"/>
</dbReference>
<accession>A0A2N9EKC4</accession>
<dbReference type="Pfam" id="PF00225">
    <property type="entry name" value="Kinesin"/>
    <property type="match status" value="1"/>
</dbReference>
<dbReference type="GO" id="GO:0005524">
    <property type="term" value="F:ATP binding"/>
    <property type="evidence" value="ECO:0007669"/>
    <property type="project" value="InterPro"/>
</dbReference>
<sequence length="305" mass="35164">MRGSGTEPGVIPLSVHDLFKTIQQDVDREFLLRMSYMEIYNEEINDLLAPEHRKLQIHESLERGIYVAGLREEIVASPKQVLDFMEFGECLELYLPAVWCLLGDFGVNLGSCSWLEEFVRQALFRGLDHVAEIFEVQGLHDKIKLVPINLQNSPAWYKEKVYPENKVPALEHNGKIIGESLDLIKYVDSNFEGPSLLSHDHAKKEFAEELFAYSDTFTKTVYTSFKGDTLKEAGKFYSRVDIAFIPFVERFQIVFSAQWNYDITAGRPKLAKWIEEVNKIDAYKVTKTDPKELVELYKACFLPQH</sequence>
<evidence type="ECO:0000256" key="1">
    <source>
        <dbReference type="ARBA" id="ARBA00023175"/>
    </source>
</evidence>
<dbReference type="SUPFAM" id="SSF52833">
    <property type="entry name" value="Thioredoxin-like"/>
    <property type="match status" value="1"/>
</dbReference>
<dbReference type="GO" id="GO:0008017">
    <property type="term" value="F:microtubule binding"/>
    <property type="evidence" value="ECO:0007669"/>
    <property type="project" value="InterPro"/>
</dbReference>
<dbReference type="InterPro" id="IPR036249">
    <property type="entry name" value="Thioredoxin-like_sf"/>
</dbReference>
<evidence type="ECO:0000259" key="3">
    <source>
        <dbReference type="PROSITE" id="PS50067"/>
    </source>
</evidence>
<dbReference type="InterPro" id="IPR036961">
    <property type="entry name" value="Kinesin_motor_dom_sf"/>
</dbReference>
<dbReference type="InterPro" id="IPR044629">
    <property type="entry name" value="GSTL1/2/3"/>
</dbReference>
<dbReference type="GO" id="GO:0003777">
    <property type="term" value="F:microtubule motor activity"/>
    <property type="evidence" value="ECO:0007669"/>
    <property type="project" value="InterPro"/>
</dbReference>
<evidence type="ECO:0000256" key="2">
    <source>
        <dbReference type="PROSITE-ProRule" id="PRU00283"/>
    </source>
</evidence>
<dbReference type="PANTHER" id="PTHR44328:SF6">
    <property type="entry name" value="GLUTATHIONE S-TRANSFERASE L1-RELATED"/>
    <property type="match status" value="1"/>
</dbReference>
<dbReference type="PROSITE" id="PS50404">
    <property type="entry name" value="GST_NTER"/>
    <property type="match status" value="1"/>
</dbReference>
<gene>
    <name evidence="5" type="ORF">FSB_LOCUS2946</name>
</gene>
<feature type="domain" description="Kinesin motor" evidence="3">
    <location>
        <begin position="1"/>
        <end position="89"/>
    </location>
</feature>
<protein>
    <recommendedName>
        <fullName evidence="6">GST N-terminal domain-containing protein</fullName>
    </recommendedName>
</protein>
<proteinExistence type="inferred from homology"/>
<evidence type="ECO:0000259" key="4">
    <source>
        <dbReference type="PROSITE" id="PS50404"/>
    </source>
</evidence>